<comment type="similarity">
    <text evidence="1">Belongs to the TIM50 family.</text>
</comment>
<keyword evidence="4" id="KW-1185">Reference proteome</keyword>
<dbReference type="EMBL" id="KB908936">
    <property type="protein sequence ID" value="EOB14433.1"/>
    <property type="molecule type" value="Genomic_DNA"/>
</dbReference>
<evidence type="ECO:0000313" key="3">
    <source>
        <dbReference type="EMBL" id="EOB14433.1"/>
    </source>
</evidence>
<dbReference type="OMA" id="WTTAMEH"/>
<dbReference type="VEuPathDB" id="MicrosporidiaDB:NBO_28g0072"/>
<protein>
    <recommendedName>
        <fullName evidence="1">Mitochondrial import inner membrane translocase subunit TIM50</fullName>
    </recommendedName>
</protein>
<sequence>MTNPFLIVLDINNTLISKIKREDKDTLNQLDKSLLFGIPHYFLLKRPFTDLFIRFLESHDLKYVIWSTALKKNVKKMAVYLENLGYKFDGFFGQEECEEGEYPGMKTKKHVKNLEVITKEFKIPIENCILVDDSTQKSVKGQNFLKIKEIDLLKEDEELIRIGLEIDKFIKCKKECEIKKYIKGGNKGRD</sequence>
<keyword evidence="1" id="KW-0811">Translocation</keyword>
<dbReference type="InterPro" id="IPR004274">
    <property type="entry name" value="FCP1_dom"/>
</dbReference>
<dbReference type="InterPro" id="IPR023214">
    <property type="entry name" value="HAD_sf"/>
</dbReference>
<dbReference type="Pfam" id="PF03031">
    <property type="entry name" value="NIF"/>
    <property type="match status" value="1"/>
</dbReference>
<feature type="domain" description="FCP1 homology" evidence="2">
    <location>
        <begin position="1"/>
        <end position="173"/>
    </location>
</feature>
<dbReference type="SMART" id="SM00577">
    <property type="entry name" value="CPDc"/>
    <property type="match status" value="1"/>
</dbReference>
<dbReference type="Gene3D" id="3.40.50.1000">
    <property type="entry name" value="HAD superfamily/HAD-like"/>
    <property type="match status" value="1"/>
</dbReference>
<evidence type="ECO:0000256" key="1">
    <source>
        <dbReference type="RuleBase" id="RU365079"/>
    </source>
</evidence>
<comment type="subunit">
    <text evidence="1">Component of the TIM23 complex.</text>
</comment>
<keyword evidence="1" id="KW-0653">Protein transport</keyword>
<keyword evidence="1" id="KW-0496">Mitochondrion</keyword>
<dbReference type="STRING" id="578461.R0MNK6"/>
<dbReference type="GO" id="GO:0005744">
    <property type="term" value="C:TIM23 mitochondrial import inner membrane translocase complex"/>
    <property type="evidence" value="ECO:0007669"/>
    <property type="project" value="UniProtKB-UniRule"/>
</dbReference>
<keyword evidence="1" id="KW-0813">Transport</keyword>
<organism evidence="3 4">
    <name type="scientific">Nosema bombycis (strain CQ1 / CVCC 102059)</name>
    <name type="common">Microsporidian parasite</name>
    <name type="synonym">Pebrine of silkworm</name>
    <dbReference type="NCBI Taxonomy" id="578461"/>
    <lineage>
        <taxon>Eukaryota</taxon>
        <taxon>Fungi</taxon>
        <taxon>Fungi incertae sedis</taxon>
        <taxon>Microsporidia</taxon>
        <taxon>Nosematidae</taxon>
        <taxon>Nosema</taxon>
    </lineage>
</organism>
<comment type="subcellular location">
    <subcellularLocation>
        <location evidence="1">Mitochondrion inner membrane</location>
        <topology evidence="1">Single-pass membrane protein</topology>
    </subcellularLocation>
</comment>
<dbReference type="InterPro" id="IPR050365">
    <property type="entry name" value="TIM50"/>
</dbReference>
<evidence type="ECO:0000259" key="2">
    <source>
        <dbReference type="PROSITE" id="PS50969"/>
    </source>
</evidence>
<reference evidence="3 4" key="1">
    <citation type="journal article" date="2013" name="BMC Genomics">
        <title>Comparative genomics of parasitic silkworm microsporidia reveal an association between genome expansion and host adaptation.</title>
        <authorList>
            <person name="Pan G."/>
            <person name="Xu J."/>
            <person name="Li T."/>
            <person name="Xia Q."/>
            <person name="Liu S.L."/>
            <person name="Zhang G."/>
            <person name="Li S."/>
            <person name="Li C."/>
            <person name="Liu H."/>
            <person name="Yang L."/>
            <person name="Liu T."/>
            <person name="Zhang X."/>
            <person name="Wu Z."/>
            <person name="Fan W."/>
            <person name="Dang X."/>
            <person name="Xiang H."/>
            <person name="Tao M."/>
            <person name="Li Y."/>
            <person name="Hu J."/>
            <person name="Li Z."/>
            <person name="Lin L."/>
            <person name="Luo J."/>
            <person name="Geng L."/>
            <person name="Wang L."/>
            <person name="Long M."/>
            <person name="Wan Y."/>
            <person name="He N."/>
            <person name="Zhang Z."/>
            <person name="Lu C."/>
            <person name="Keeling P.J."/>
            <person name="Wang J."/>
            <person name="Xiang Z."/>
            <person name="Zhou Z."/>
        </authorList>
    </citation>
    <scope>NUCLEOTIDE SEQUENCE [LARGE SCALE GENOMIC DNA]</scope>
    <source>
        <strain evidence="4">CQ1 / CVCC 102059</strain>
    </source>
</reference>
<dbReference type="HOGENOM" id="CLU_122489_0_0_1"/>
<proteinExistence type="inferred from homology"/>
<dbReference type="GO" id="GO:0015031">
    <property type="term" value="P:protein transport"/>
    <property type="evidence" value="ECO:0007669"/>
    <property type="project" value="UniProtKB-KW"/>
</dbReference>
<dbReference type="SUPFAM" id="SSF56784">
    <property type="entry name" value="HAD-like"/>
    <property type="match status" value="1"/>
</dbReference>
<dbReference type="InterPro" id="IPR036412">
    <property type="entry name" value="HAD-like_sf"/>
</dbReference>
<keyword evidence="1" id="KW-0809">Transit peptide</keyword>
<dbReference type="AlphaFoldDB" id="R0MNK6"/>
<dbReference type="PROSITE" id="PS50969">
    <property type="entry name" value="FCP1"/>
    <property type="match status" value="1"/>
</dbReference>
<accession>R0MNK6</accession>
<name>R0MNK6_NOSB1</name>
<comment type="function">
    <text evidence="1">Essential component of the TIM23 complex, a complex that mediates the translocation of transit peptide-containing proteins across the mitochondrial inner membrane.</text>
</comment>
<dbReference type="PANTHER" id="PTHR12210">
    <property type="entry name" value="DULLARD PROTEIN PHOSPHATASE"/>
    <property type="match status" value="1"/>
</dbReference>
<dbReference type="Proteomes" id="UP000016927">
    <property type="component" value="Unassembled WGS sequence"/>
</dbReference>
<evidence type="ECO:0000313" key="4">
    <source>
        <dbReference type="Proteomes" id="UP000016927"/>
    </source>
</evidence>
<dbReference type="OrthoDB" id="1711508at2759"/>
<gene>
    <name evidence="3" type="ORF">NBO_28g0072</name>
</gene>